<dbReference type="SUPFAM" id="SSF47384">
    <property type="entry name" value="Homodimeric domain of signal transducing histidine kinase"/>
    <property type="match status" value="1"/>
</dbReference>
<dbReference type="Gene3D" id="3.30.565.10">
    <property type="entry name" value="Histidine kinase-like ATPase, C-terminal domain"/>
    <property type="match status" value="1"/>
</dbReference>
<dbReference type="InterPro" id="IPR005467">
    <property type="entry name" value="His_kinase_dom"/>
</dbReference>
<dbReference type="InterPro" id="IPR003661">
    <property type="entry name" value="HisK_dim/P_dom"/>
</dbReference>
<keyword evidence="3" id="KW-0597">Phosphoprotein</keyword>
<dbReference type="InterPro" id="IPR029016">
    <property type="entry name" value="GAF-like_dom_sf"/>
</dbReference>
<dbReference type="EMBL" id="CP001720">
    <property type="protein sequence ID" value="ACV63715.1"/>
    <property type="molecule type" value="Genomic_DNA"/>
</dbReference>
<sequence>MFENKRKLIENLTGVNSSKLNYYLELKEINKLIELQNSRLAIINQLAKDINIDMSFTDILDRVYDKLPAVIKCDFLAIALLENDELVLSAVSPKTGYVGKTIPASSVLWEVIDTGENRAYDLPEAYCDLVQDGLLCEWDLRSLTVNPLFVQGKVIGILIIGNLVWHHYSEADLSFSAQLADQLAVCIANARLYKQVLRGKSEWEETFSAVSEPIFLVDLNYNILRGNEHFTDFVNSPAEIEGKKCYELLWGKAAKCEDCFLETVVGTSKAAYYQKQLDSGTILDVFCYPVVNEHNEIYAVIQQIKDVTEREKMKAQLVQSAKLAAIGEMAAGVAHELNNPMTVMIGNAQLLLRELYEKDEDDSTSEILQDIVSCGLRCKKIIQNLLSFSRQDSYPYTSTNLNDVVEHALSLTKYQINNNNIDITFAAAKNIPPVFANTHQLEQVIINFLLNARDALDTDLGREKCVEILTSVREDELGHRWAMVSVRDNGPGILPENLTKIFNPFFTSKEASKGTGLGLSVSLGIAQAHNGTIEVDSETGRGSKFTLVLPVEENNTE</sequence>
<dbReference type="InterPro" id="IPR000014">
    <property type="entry name" value="PAS"/>
</dbReference>
<dbReference type="PANTHER" id="PTHR43065">
    <property type="entry name" value="SENSOR HISTIDINE KINASE"/>
    <property type="match status" value="1"/>
</dbReference>
<dbReference type="SMART" id="SM00065">
    <property type="entry name" value="GAF"/>
    <property type="match status" value="1"/>
</dbReference>
<dbReference type="SMART" id="SM00387">
    <property type="entry name" value="HATPase_c"/>
    <property type="match status" value="1"/>
</dbReference>
<dbReference type="PRINTS" id="PR00344">
    <property type="entry name" value="BCTRLSENSOR"/>
</dbReference>
<dbReference type="SUPFAM" id="SSF55781">
    <property type="entry name" value="GAF domain-like"/>
    <property type="match status" value="1"/>
</dbReference>
<organism evidence="7 8">
    <name type="scientific">Desulfofarcimen acetoxidans (strain ATCC 49208 / DSM 771 / KCTC 5769 / VKM B-1644 / 5575)</name>
    <name type="common">Desulfotomaculum acetoxidans</name>
    <dbReference type="NCBI Taxonomy" id="485916"/>
    <lineage>
        <taxon>Bacteria</taxon>
        <taxon>Bacillati</taxon>
        <taxon>Bacillota</taxon>
        <taxon>Clostridia</taxon>
        <taxon>Eubacteriales</taxon>
        <taxon>Peptococcaceae</taxon>
        <taxon>Desulfofarcimen</taxon>
    </lineage>
</organism>
<evidence type="ECO:0000256" key="1">
    <source>
        <dbReference type="ARBA" id="ARBA00000085"/>
    </source>
</evidence>
<dbReference type="InterPro" id="IPR003594">
    <property type="entry name" value="HATPase_dom"/>
</dbReference>
<dbReference type="SUPFAM" id="SSF55785">
    <property type="entry name" value="PYP-like sensor domain (PAS domain)"/>
    <property type="match status" value="1"/>
</dbReference>
<dbReference type="Pfam" id="PF01590">
    <property type="entry name" value="GAF"/>
    <property type="match status" value="1"/>
</dbReference>
<evidence type="ECO:0000313" key="7">
    <source>
        <dbReference type="EMBL" id="ACV63715.1"/>
    </source>
</evidence>
<dbReference type="HOGENOM" id="CLU_000445_114_39_9"/>
<dbReference type="Pfam" id="PF13426">
    <property type="entry name" value="PAS_9"/>
    <property type="match status" value="1"/>
</dbReference>
<dbReference type="AlphaFoldDB" id="C8W2N1"/>
<dbReference type="RefSeq" id="WP_015758407.1">
    <property type="nucleotide sequence ID" value="NC_013216.1"/>
</dbReference>
<dbReference type="Pfam" id="PF02518">
    <property type="entry name" value="HATPase_c"/>
    <property type="match status" value="1"/>
</dbReference>
<dbReference type="GO" id="GO:0000155">
    <property type="term" value="F:phosphorelay sensor kinase activity"/>
    <property type="evidence" value="ECO:0007669"/>
    <property type="project" value="InterPro"/>
</dbReference>
<evidence type="ECO:0000259" key="6">
    <source>
        <dbReference type="PROSITE" id="PS50109"/>
    </source>
</evidence>
<dbReference type="EC" id="2.7.13.3" evidence="2"/>
<dbReference type="PROSITE" id="PS50109">
    <property type="entry name" value="HIS_KIN"/>
    <property type="match status" value="1"/>
</dbReference>
<dbReference type="CDD" id="cd00082">
    <property type="entry name" value="HisKA"/>
    <property type="match status" value="1"/>
</dbReference>
<evidence type="ECO:0000256" key="4">
    <source>
        <dbReference type="ARBA" id="ARBA00022777"/>
    </source>
</evidence>
<evidence type="ECO:0000256" key="5">
    <source>
        <dbReference type="ARBA" id="ARBA00023012"/>
    </source>
</evidence>
<evidence type="ECO:0000313" key="8">
    <source>
        <dbReference type="Proteomes" id="UP000002217"/>
    </source>
</evidence>
<dbReference type="InterPro" id="IPR004358">
    <property type="entry name" value="Sig_transdc_His_kin-like_C"/>
</dbReference>
<dbReference type="InterPro" id="IPR036890">
    <property type="entry name" value="HATPase_C_sf"/>
</dbReference>
<dbReference type="SMART" id="SM00388">
    <property type="entry name" value="HisKA"/>
    <property type="match status" value="1"/>
</dbReference>
<keyword evidence="5" id="KW-0902">Two-component regulatory system</keyword>
<accession>C8W2N1</accession>
<proteinExistence type="predicted"/>
<dbReference type="STRING" id="485916.Dtox_2960"/>
<feature type="domain" description="Histidine kinase" evidence="6">
    <location>
        <begin position="332"/>
        <end position="553"/>
    </location>
</feature>
<keyword evidence="4 7" id="KW-0418">Kinase</keyword>
<dbReference type="KEGG" id="dae:Dtox_2960"/>
<keyword evidence="4 7" id="KW-0808">Transferase</keyword>
<evidence type="ECO:0000256" key="3">
    <source>
        <dbReference type="ARBA" id="ARBA00022553"/>
    </source>
</evidence>
<dbReference type="eggNOG" id="COG4191">
    <property type="taxonomic scope" value="Bacteria"/>
</dbReference>
<keyword evidence="8" id="KW-1185">Reference proteome</keyword>
<reference evidence="7 8" key="1">
    <citation type="journal article" date="2009" name="Stand. Genomic Sci.">
        <title>Complete genome sequence of Desulfotomaculum acetoxidans type strain (5575).</title>
        <authorList>
            <person name="Spring S."/>
            <person name="Lapidus A."/>
            <person name="Schroder M."/>
            <person name="Gleim D."/>
            <person name="Sims D."/>
            <person name="Meincke L."/>
            <person name="Glavina Del Rio T."/>
            <person name="Tice H."/>
            <person name="Copeland A."/>
            <person name="Cheng J.F."/>
            <person name="Lucas S."/>
            <person name="Chen F."/>
            <person name="Nolan M."/>
            <person name="Bruce D."/>
            <person name="Goodwin L."/>
            <person name="Pitluck S."/>
            <person name="Ivanova N."/>
            <person name="Mavromatis K."/>
            <person name="Mikhailova N."/>
            <person name="Pati A."/>
            <person name="Chen A."/>
            <person name="Palaniappan K."/>
            <person name="Land M."/>
            <person name="Hauser L."/>
            <person name="Chang Y.J."/>
            <person name="Jeffries C.D."/>
            <person name="Chain P."/>
            <person name="Saunders E."/>
            <person name="Brettin T."/>
            <person name="Detter J.C."/>
            <person name="Goker M."/>
            <person name="Bristow J."/>
            <person name="Eisen J.A."/>
            <person name="Markowitz V."/>
            <person name="Hugenholtz P."/>
            <person name="Kyrpides N.C."/>
            <person name="Klenk H.P."/>
            <person name="Han C."/>
        </authorList>
    </citation>
    <scope>NUCLEOTIDE SEQUENCE [LARGE SCALE GENOMIC DNA]</scope>
    <source>
        <strain evidence="8">ATCC 49208 / DSM 771 / VKM B-1644</strain>
    </source>
</reference>
<dbReference type="SUPFAM" id="SSF55874">
    <property type="entry name" value="ATPase domain of HSP90 chaperone/DNA topoisomerase II/histidine kinase"/>
    <property type="match status" value="1"/>
</dbReference>
<dbReference type="PANTHER" id="PTHR43065:SF42">
    <property type="entry name" value="TWO-COMPONENT SENSOR PPRA"/>
    <property type="match status" value="1"/>
</dbReference>
<protein>
    <recommendedName>
        <fullName evidence="2">histidine kinase</fullName>
        <ecNumber evidence="2">2.7.13.3</ecNumber>
    </recommendedName>
</protein>
<name>C8W2N1_DESAS</name>
<dbReference type="Gene3D" id="3.30.450.20">
    <property type="entry name" value="PAS domain"/>
    <property type="match status" value="1"/>
</dbReference>
<dbReference type="InterPro" id="IPR035965">
    <property type="entry name" value="PAS-like_dom_sf"/>
</dbReference>
<dbReference type="Pfam" id="PF00512">
    <property type="entry name" value="HisKA"/>
    <property type="match status" value="1"/>
</dbReference>
<dbReference type="InterPro" id="IPR036097">
    <property type="entry name" value="HisK_dim/P_sf"/>
</dbReference>
<dbReference type="Proteomes" id="UP000002217">
    <property type="component" value="Chromosome"/>
</dbReference>
<dbReference type="Gene3D" id="1.10.287.130">
    <property type="match status" value="1"/>
</dbReference>
<comment type="catalytic activity">
    <reaction evidence="1">
        <text>ATP + protein L-histidine = ADP + protein N-phospho-L-histidine.</text>
        <dbReference type="EC" id="2.7.13.3"/>
    </reaction>
</comment>
<dbReference type="InterPro" id="IPR003018">
    <property type="entry name" value="GAF"/>
</dbReference>
<evidence type="ECO:0000256" key="2">
    <source>
        <dbReference type="ARBA" id="ARBA00012438"/>
    </source>
</evidence>
<gene>
    <name evidence="7" type="ordered locus">Dtox_2960</name>
</gene>
<dbReference type="OrthoDB" id="9784397at2"/>
<dbReference type="Gene3D" id="3.30.450.40">
    <property type="match status" value="1"/>
</dbReference>
<dbReference type="eggNOG" id="COG2203">
    <property type="taxonomic scope" value="Bacteria"/>
</dbReference>